<evidence type="ECO:0000313" key="2">
    <source>
        <dbReference type="Proteomes" id="UP000281431"/>
    </source>
</evidence>
<dbReference type="Proteomes" id="UP000281431">
    <property type="component" value="Unassembled WGS sequence"/>
</dbReference>
<name>A0A3N6M7H5_NATCH</name>
<comment type="caution">
    <text evidence="1">The sequence shown here is derived from an EMBL/GenBank/DDBJ whole genome shotgun (WGS) entry which is preliminary data.</text>
</comment>
<sequence length="67" mass="7119">MIEPRNTDAPQRTGTVWVLDRCAASVSQLVSSSSGLGYTVVSKPDVHTSANMLLTPCSLPVTNESIE</sequence>
<protein>
    <submittedName>
        <fullName evidence="1">Uncharacterized protein</fullName>
    </submittedName>
</protein>
<organism evidence="1 2">
    <name type="scientific">Natrarchaeobius chitinivorans</name>
    <dbReference type="NCBI Taxonomy" id="1679083"/>
    <lineage>
        <taxon>Archaea</taxon>
        <taxon>Methanobacteriati</taxon>
        <taxon>Methanobacteriota</taxon>
        <taxon>Stenosarchaea group</taxon>
        <taxon>Halobacteria</taxon>
        <taxon>Halobacteriales</taxon>
        <taxon>Natrialbaceae</taxon>
        <taxon>Natrarchaeobius</taxon>
    </lineage>
</organism>
<keyword evidence="2" id="KW-1185">Reference proteome</keyword>
<accession>A0A3N6M7H5</accession>
<reference evidence="1 2" key="1">
    <citation type="submission" date="2018-10" db="EMBL/GenBank/DDBJ databases">
        <title>Natrarchaeobius chitinivorans gen. nov., sp. nov., and Natrarchaeobius haloalkaliphilus sp. nov., alkaliphilic, chitin-utilizing haloarchaea from hypersaline alkaline lakes.</title>
        <authorList>
            <person name="Sorokin D.Y."/>
            <person name="Elcheninov A.G."/>
            <person name="Kostrikina N.A."/>
            <person name="Bale N.J."/>
            <person name="Sinninghe Damste J.S."/>
            <person name="Khijniak T.V."/>
            <person name="Kublanov I.V."/>
            <person name="Toshchakov S.V."/>
        </authorList>
    </citation>
    <scope>NUCLEOTIDE SEQUENCE [LARGE SCALE GENOMIC DNA]</scope>
    <source>
        <strain evidence="1 2">AArcht7</strain>
    </source>
</reference>
<proteinExistence type="predicted"/>
<gene>
    <name evidence="1" type="ORF">EA472_13020</name>
</gene>
<dbReference type="EMBL" id="REFZ01000008">
    <property type="protein sequence ID" value="RQG99588.1"/>
    <property type="molecule type" value="Genomic_DNA"/>
</dbReference>
<evidence type="ECO:0000313" key="1">
    <source>
        <dbReference type="EMBL" id="RQG99588.1"/>
    </source>
</evidence>
<dbReference type="AlphaFoldDB" id="A0A3N6M7H5"/>